<protein>
    <submittedName>
        <fullName evidence="2">TonB-dependent receptor plug domain-containing protein</fullName>
    </submittedName>
</protein>
<name>A0ABW9Z9R5_9FLAO</name>
<dbReference type="RefSeq" id="WP_166535652.1">
    <property type="nucleotide sequence ID" value="NZ_JAABLM010000001.1"/>
</dbReference>
<feature type="domain" description="VIT" evidence="1">
    <location>
        <begin position="33"/>
        <end position="161"/>
    </location>
</feature>
<dbReference type="Gene3D" id="2.170.130.10">
    <property type="entry name" value="TonB-dependent receptor, plug domain"/>
    <property type="match status" value="1"/>
</dbReference>
<dbReference type="InterPro" id="IPR037066">
    <property type="entry name" value="Plug_dom_sf"/>
</dbReference>
<organism evidence="2 3">
    <name type="scientific">Flavobacterium ichthyis</name>
    <dbReference type="NCBI Taxonomy" id="2698827"/>
    <lineage>
        <taxon>Bacteria</taxon>
        <taxon>Pseudomonadati</taxon>
        <taxon>Bacteroidota</taxon>
        <taxon>Flavobacteriia</taxon>
        <taxon>Flavobacteriales</taxon>
        <taxon>Flavobacteriaceae</taxon>
        <taxon>Flavobacterium</taxon>
    </lineage>
</organism>
<sequence>MKSNNFQAGNFNFFKKIINAIFTILIFGNTFAQSPELSVKGENAEKVRLTELSLNVKIVGNIAYTTAEMHFFNASNRQMEAELIFPLPENVSVSRYAIDINGKMRDAVPVNKSKGKQVFEAIEHRRVDPGLLEKVDGNNFKTRIYPLMPNNKRIVLIGYEQELNKLDPNNLGYQFLSRYPKKLDKFNLKITVVGAAKKPSTTEISGSDIVFTEWNQNFEANIAKTNYQPDENLTIQIPTSQDISSVFMENVGGQHYFYGNTFVEAKKIIRSQPKSIGLIWDNSLSAKNKNYAKEIAFLNSYFQEVKNSKVTLYFLNYQFKKQKEFNVVNGNWNELQTALQTAKYDGGTRFSEVKWGNEEEYFFFTDGLSSLSENILPKTKKIIHTITSSASADFAMLNFTAQNSGGNFLNLNQISTDEAITKMKFSSLKFLGIKENISVMEIFPSKGTPVSGNFSFAGISLSGLTEITLQFGTDGNVQQEKKITLDLASQRTDMISVEKLWAQKKIADLEILYQKNAEEIEMLGKKFGIVTRNTSLIVLEDIRDYIAYDILPPAELRPEFDRIKKQQQDNFLATKRSNWENIESYFNGLQTWWKADKKYIAQKKVKLPKKTHAPTVAHVVHDEKEMEKSETVIEEVVVAGYQSNIRRNVVNATQSLQAEVMDKSVQNDVINALEGKVSGVQVQDDVIAIRGNSSISAEIKPLIIVNGEIFNGTVSDIDSDEVISANILKGDVATAIYGNRAANGAIVIATKNKNEKSWNPDRLYLKVLASAEKEKQYDIYLELKKDQERNPSFYFDVAHFFHNQGNTEQALQVLSNIADLGLENHQLYKTLSYTFRQWKSYDDAIFTASKIAQWREHEPQSLRDYALALEDGGKNQEAFDQLVKALEVNYYGEMTGQYAGVEDIILMDLNRIAQNTNVKTGKLDKKYLSKMPVDIRVVMNWNLMDVDLDLHVIEPTGEECYYGNNETEIGARFSKDFTQGYGPEQYLLRNATKGKYVLKTNYFGESQLTENGPATVMIEIYTNKAGKISKEIKTIQLSNVRENEVLAEILI</sequence>
<reference evidence="3" key="1">
    <citation type="submission" date="2020-01" db="EMBL/GenBank/DDBJ databases">
        <title>Sphingomonas sp. strain CSW-10.</title>
        <authorList>
            <person name="Chen W.-M."/>
        </authorList>
    </citation>
    <scope>NUCLEOTIDE SEQUENCE [LARGE SCALE GENOMIC DNA]</scope>
    <source>
        <strain evidence="3">NST-5</strain>
    </source>
</reference>
<dbReference type="InterPro" id="IPR011990">
    <property type="entry name" value="TPR-like_helical_dom_sf"/>
</dbReference>
<dbReference type="EMBL" id="JAABLM010000001">
    <property type="protein sequence ID" value="NBL63825.1"/>
    <property type="molecule type" value="Genomic_DNA"/>
</dbReference>
<dbReference type="PANTHER" id="PTHR45737:SF6">
    <property type="entry name" value="VON WILLEBRAND FACTOR A DOMAIN-CONTAINING PROTEIN 5A"/>
    <property type="match status" value="1"/>
</dbReference>
<dbReference type="SUPFAM" id="SSF56935">
    <property type="entry name" value="Porins"/>
    <property type="match status" value="1"/>
</dbReference>
<evidence type="ECO:0000313" key="3">
    <source>
        <dbReference type="Proteomes" id="UP000798602"/>
    </source>
</evidence>
<dbReference type="Pfam" id="PF08487">
    <property type="entry name" value="VIT"/>
    <property type="match status" value="1"/>
</dbReference>
<keyword evidence="3" id="KW-1185">Reference proteome</keyword>
<keyword evidence="2" id="KW-0675">Receptor</keyword>
<dbReference type="InterPro" id="IPR013694">
    <property type="entry name" value="VIT"/>
</dbReference>
<accession>A0ABW9Z9R5</accession>
<proteinExistence type="predicted"/>
<evidence type="ECO:0000313" key="2">
    <source>
        <dbReference type="EMBL" id="NBL63825.1"/>
    </source>
</evidence>
<dbReference type="Proteomes" id="UP000798602">
    <property type="component" value="Unassembled WGS sequence"/>
</dbReference>
<dbReference type="Gene3D" id="1.25.40.10">
    <property type="entry name" value="Tetratricopeptide repeat domain"/>
    <property type="match status" value="1"/>
</dbReference>
<comment type="caution">
    <text evidence="2">The sequence shown here is derived from an EMBL/GenBank/DDBJ whole genome shotgun (WGS) entry which is preliminary data.</text>
</comment>
<evidence type="ECO:0000259" key="1">
    <source>
        <dbReference type="PROSITE" id="PS51468"/>
    </source>
</evidence>
<gene>
    <name evidence="2" type="ORF">GV828_01275</name>
</gene>
<dbReference type="PROSITE" id="PS51468">
    <property type="entry name" value="VIT"/>
    <property type="match status" value="1"/>
</dbReference>
<dbReference type="PANTHER" id="PTHR45737">
    <property type="entry name" value="VON WILLEBRAND FACTOR A DOMAIN-CONTAINING PROTEIN 5A"/>
    <property type="match status" value="1"/>
</dbReference>